<dbReference type="PANTHER" id="PTHR45911:SF7">
    <property type="entry name" value="C2 DOMAIN-CONTAINING PROTEIN"/>
    <property type="match status" value="1"/>
</dbReference>
<dbReference type="InterPro" id="IPR000008">
    <property type="entry name" value="C2_dom"/>
</dbReference>
<feature type="domain" description="C2" evidence="4">
    <location>
        <begin position="381"/>
        <end position="503"/>
    </location>
</feature>
<dbReference type="Gene3D" id="2.60.40.150">
    <property type="entry name" value="C2 domain"/>
    <property type="match status" value="1"/>
</dbReference>
<dbReference type="OrthoDB" id="270970at2759"/>
<gene>
    <name evidence="5" type="ORF">H257_07448</name>
</gene>
<dbReference type="GeneID" id="20809444"/>
<evidence type="ECO:0000313" key="5">
    <source>
        <dbReference type="EMBL" id="ETV79437.1"/>
    </source>
</evidence>
<dbReference type="VEuPathDB" id="FungiDB:H257_07448"/>
<dbReference type="SMART" id="SM00694">
    <property type="entry name" value="DysFC"/>
    <property type="match status" value="2"/>
</dbReference>
<dbReference type="STRING" id="112090.W4GID7"/>
<sequence length="670" mass="75295">MQLDDWDPTSCAFDELALETSMPVASSDSNLRFVRIQLHQVVDVDQIIASTCLGEFRRSTVYAELRLHGQGVSYTPSFRTTPIAAHGGRWENEIMDLRLTEQDMYTRVLGISLYAVDLLGLSVCLGDAKVPLTPFELLKHQITISDDIHLTEDWHDASYEEVTTCRVQVSVAVWTCDDVNHSTTLEVWEHERFARTSWSSSHLLATDRHVYACGSVTSDKWSDVEPEVPREYVEVLGWAADKSQGDESGWFYASSFAGPWHNEAGHAFPCRRRRLVKLALLASVQTQKQVQFELLQHDHTQLVREFQDVQLLVQAKARELQLQELAHANELGHVRSAHKKAMQEAQDNFETQLAIAKAVQQDLHVKVAALQTQLRQAKVEAPPLATVTQPSKPASTTCLVRIQLHRAANLVAADSVFMGGKSDPYVLFSIGNVQQKSSMHRSTLDPVWHNEIFDFDLTRRTPAVLLVHVFDFDQFSADELIGSVSIPLHEVEETNDPDEARTFGLTIPPKFANKKPSTVTLQFEFGSWIDDDDDDTNHETDGAKSHDGPVQLVMWENERHHRGHWGAANLKATDRQAWSVGATSAAAREAIAPKIPLGMESHLGWAVDRRHGDPNGWFYAASFDGPWMNGPHASAVVRRRKWTQRCTRRRQKSRQVLSSPDDPPLHATAA</sequence>
<evidence type="ECO:0000256" key="3">
    <source>
        <dbReference type="SAM" id="MobiDB-lite"/>
    </source>
</evidence>
<dbReference type="InterPro" id="IPR006614">
    <property type="entry name" value="Peroxin/Ferlin"/>
</dbReference>
<dbReference type="AlphaFoldDB" id="W4GID7"/>
<dbReference type="SMART" id="SM00239">
    <property type="entry name" value="C2"/>
    <property type="match status" value="1"/>
</dbReference>
<dbReference type="CDD" id="cd00030">
    <property type="entry name" value="C2"/>
    <property type="match status" value="1"/>
</dbReference>
<dbReference type="Pfam" id="PF00168">
    <property type="entry name" value="C2"/>
    <property type="match status" value="1"/>
</dbReference>
<dbReference type="PROSITE" id="PS50004">
    <property type="entry name" value="C2"/>
    <property type="match status" value="1"/>
</dbReference>
<dbReference type="EMBL" id="KI913128">
    <property type="protein sequence ID" value="ETV79437.1"/>
    <property type="molecule type" value="Genomic_DNA"/>
</dbReference>
<organism evidence="5">
    <name type="scientific">Aphanomyces astaci</name>
    <name type="common">Crayfish plague agent</name>
    <dbReference type="NCBI Taxonomy" id="112090"/>
    <lineage>
        <taxon>Eukaryota</taxon>
        <taxon>Sar</taxon>
        <taxon>Stramenopiles</taxon>
        <taxon>Oomycota</taxon>
        <taxon>Saprolegniomycetes</taxon>
        <taxon>Saprolegniales</taxon>
        <taxon>Verrucalvaceae</taxon>
        <taxon>Aphanomyces</taxon>
    </lineage>
</organism>
<proteinExistence type="predicted"/>
<dbReference type="GO" id="GO:0046872">
    <property type="term" value="F:metal ion binding"/>
    <property type="evidence" value="ECO:0007669"/>
    <property type="project" value="UniProtKB-KW"/>
</dbReference>
<feature type="region of interest" description="Disordered" evidence="3">
    <location>
        <begin position="643"/>
        <end position="670"/>
    </location>
</feature>
<keyword evidence="1" id="KW-0479">Metal-binding</keyword>
<keyword evidence="2" id="KW-0106">Calcium</keyword>
<reference evidence="5" key="1">
    <citation type="submission" date="2013-12" db="EMBL/GenBank/DDBJ databases">
        <title>The Genome Sequence of Aphanomyces astaci APO3.</title>
        <authorList>
            <consortium name="The Broad Institute Genomics Platform"/>
            <person name="Russ C."/>
            <person name="Tyler B."/>
            <person name="van West P."/>
            <person name="Dieguez-Uribeondo J."/>
            <person name="Young S.K."/>
            <person name="Zeng Q."/>
            <person name="Gargeya S."/>
            <person name="Fitzgerald M."/>
            <person name="Abouelleil A."/>
            <person name="Alvarado L."/>
            <person name="Chapman S.B."/>
            <person name="Gainer-Dewar J."/>
            <person name="Goldberg J."/>
            <person name="Griggs A."/>
            <person name="Gujja S."/>
            <person name="Hansen M."/>
            <person name="Howarth C."/>
            <person name="Imamovic A."/>
            <person name="Ireland A."/>
            <person name="Larimer J."/>
            <person name="McCowan C."/>
            <person name="Murphy C."/>
            <person name="Pearson M."/>
            <person name="Poon T.W."/>
            <person name="Priest M."/>
            <person name="Roberts A."/>
            <person name="Saif S."/>
            <person name="Shea T."/>
            <person name="Sykes S."/>
            <person name="Wortman J."/>
            <person name="Nusbaum C."/>
            <person name="Birren B."/>
        </authorList>
    </citation>
    <scope>NUCLEOTIDE SEQUENCE [LARGE SCALE GENOMIC DNA]</scope>
    <source>
        <strain evidence="5">APO3</strain>
    </source>
</reference>
<dbReference type="GO" id="GO:0016020">
    <property type="term" value="C:membrane"/>
    <property type="evidence" value="ECO:0007669"/>
    <property type="project" value="InterPro"/>
</dbReference>
<dbReference type="InterPro" id="IPR035892">
    <property type="entry name" value="C2_domain_sf"/>
</dbReference>
<dbReference type="PANTHER" id="PTHR45911">
    <property type="entry name" value="C2 DOMAIN-CONTAINING PROTEIN"/>
    <property type="match status" value="1"/>
</dbReference>
<evidence type="ECO:0000256" key="1">
    <source>
        <dbReference type="ARBA" id="ARBA00022723"/>
    </source>
</evidence>
<accession>W4GID7</accession>
<dbReference type="SUPFAM" id="SSF49562">
    <property type="entry name" value="C2 domain (Calcium/lipid-binding domain, CaLB)"/>
    <property type="match status" value="1"/>
</dbReference>
<protein>
    <recommendedName>
        <fullName evidence="4">C2 domain-containing protein</fullName>
    </recommendedName>
</protein>
<name>W4GID7_APHAT</name>
<evidence type="ECO:0000259" key="4">
    <source>
        <dbReference type="PROSITE" id="PS50004"/>
    </source>
</evidence>
<evidence type="ECO:0000256" key="2">
    <source>
        <dbReference type="ARBA" id="ARBA00022837"/>
    </source>
</evidence>
<dbReference type="RefSeq" id="XP_009831278.1">
    <property type="nucleotide sequence ID" value="XM_009832976.1"/>
</dbReference>
<feature type="compositionally biased region" description="Basic residues" evidence="3">
    <location>
        <begin position="643"/>
        <end position="653"/>
    </location>
</feature>